<dbReference type="SUPFAM" id="SSF53098">
    <property type="entry name" value="Ribonuclease H-like"/>
    <property type="match status" value="1"/>
</dbReference>
<comment type="caution">
    <text evidence="2">The sequence shown here is derived from an EMBL/GenBank/DDBJ whole genome shotgun (WGS) entry which is preliminary data.</text>
</comment>
<organism evidence="2 3">
    <name type="scientific">Candidatus Carbonibacillus altaicus</name>
    <dbReference type="NCBI Taxonomy" id="2163959"/>
    <lineage>
        <taxon>Bacteria</taxon>
        <taxon>Bacillati</taxon>
        <taxon>Bacillota</taxon>
        <taxon>Bacilli</taxon>
        <taxon>Bacillales</taxon>
        <taxon>Candidatus Carbonibacillus</taxon>
    </lineage>
</organism>
<proteinExistence type="predicted"/>
<protein>
    <submittedName>
        <fullName evidence="2">Mobile element protein</fullName>
    </submittedName>
</protein>
<feature type="domain" description="Integrase catalytic" evidence="1">
    <location>
        <begin position="1"/>
        <end position="80"/>
    </location>
</feature>
<gene>
    <name evidence="2" type="ORF">BSOLF_1432</name>
</gene>
<dbReference type="Pfam" id="PF00665">
    <property type="entry name" value="rve"/>
    <property type="match status" value="1"/>
</dbReference>
<dbReference type="PROSITE" id="PS50994">
    <property type="entry name" value="INTEGRASE"/>
    <property type="match status" value="1"/>
</dbReference>
<reference evidence="3" key="1">
    <citation type="journal article" date="2018" name="Sci. Rep.">
        <title>Lignite coal burning seam in the remote Altai Mountains harbors a hydrogen-driven thermophilic microbial community.</title>
        <authorList>
            <person name="Kadnikov V.V."/>
            <person name="Mardanov A.V."/>
            <person name="Ivasenko D.A."/>
            <person name="Antsiferov D.V."/>
            <person name="Beletsky A.V."/>
            <person name="Karnachuk O.V."/>
            <person name="Ravin N.V."/>
        </authorList>
    </citation>
    <scope>NUCLEOTIDE SEQUENCE [LARGE SCALE GENOMIC DNA]</scope>
</reference>
<dbReference type="Gene3D" id="3.30.420.10">
    <property type="entry name" value="Ribonuclease H-like superfamily/Ribonuclease H"/>
    <property type="match status" value="1"/>
</dbReference>
<dbReference type="GO" id="GO:0015074">
    <property type="term" value="P:DNA integration"/>
    <property type="evidence" value="ECO:0007669"/>
    <property type="project" value="InterPro"/>
</dbReference>
<dbReference type="AlphaFoldDB" id="A0A2R6XZF3"/>
<sequence>MNKGWLYLVAILDWFSRYVLSWELDQTLELPFVLEAVKRAWGHARPEILNSDQGSHFTSPQYIEILDRPRLGAVRCNPGI</sequence>
<dbReference type="EMBL" id="PEBX01000069">
    <property type="protein sequence ID" value="PTQ55817.1"/>
    <property type="molecule type" value="Genomic_DNA"/>
</dbReference>
<dbReference type="InterPro" id="IPR012337">
    <property type="entry name" value="RNaseH-like_sf"/>
</dbReference>
<evidence type="ECO:0000313" key="3">
    <source>
        <dbReference type="Proteomes" id="UP000244338"/>
    </source>
</evidence>
<name>A0A2R6XZF3_9BACL</name>
<dbReference type="Proteomes" id="UP000244338">
    <property type="component" value="Unassembled WGS sequence"/>
</dbReference>
<accession>A0A2R6XZF3</accession>
<dbReference type="GO" id="GO:0003676">
    <property type="term" value="F:nucleic acid binding"/>
    <property type="evidence" value="ECO:0007669"/>
    <property type="project" value="InterPro"/>
</dbReference>
<dbReference type="InterPro" id="IPR036397">
    <property type="entry name" value="RNaseH_sf"/>
</dbReference>
<evidence type="ECO:0000259" key="1">
    <source>
        <dbReference type="PROSITE" id="PS50994"/>
    </source>
</evidence>
<dbReference type="InterPro" id="IPR001584">
    <property type="entry name" value="Integrase_cat-core"/>
</dbReference>
<evidence type="ECO:0000313" key="2">
    <source>
        <dbReference type="EMBL" id="PTQ55817.1"/>
    </source>
</evidence>